<dbReference type="EMBL" id="AP018449">
    <property type="protein sequence ID" value="BBB91599.1"/>
    <property type="molecule type" value="Genomic_DNA"/>
</dbReference>
<dbReference type="Gene3D" id="3.40.50.2000">
    <property type="entry name" value="Glycogen Phosphorylase B"/>
    <property type="match status" value="1"/>
</dbReference>
<evidence type="ECO:0000313" key="4">
    <source>
        <dbReference type="EMBL" id="BBB91599.1"/>
    </source>
</evidence>
<accession>A0A348AKK1</accession>
<dbReference type="AlphaFoldDB" id="A0A348AKK1"/>
<dbReference type="PANTHER" id="PTHR12526">
    <property type="entry name" value="GLYCOSYLTRANSFERASE"/>
    <property type="match status" value="1"/>
</dbReference>
<evidence type="ECO:0000256" key="1">
    <source>
        <dbReference type="ARBA" id="ARBA00022676"/>
    </source>
</evidence>
<organism evidence="4 5">
    <name type="scientific">Methylomusa anaerophila</name>
    <dbReference type="NCBI Taxonomy" id="1930071"/>
    <lineage>
        <taxon>Bacteria</taxon>
        <taxon>Bacillati</taxon>
        <taxon>Bacillota</taxon>
        <taxon>Negativicutes</taxon>
        <taxon>Selenomonadales</taxon>
        <taxon>Sporomusaceae</taxon>
        <taxon>Methylomusa</taxon>
    </lineage>
</organism>
<dbReference type="OrthoDB" id="1663995at2"/>
<evidence type="ECO:0000256" key="2">
    <source>
        <dbReference type="ARBA" id="ARBA00022679"/>
    </source>
</evidence>
<dbReference type="Proteomes" id="UP000276437">
    <property type="component" value="Chromosome"/>
</dbReference>
<sequence>MKIAIFESIITPGGHEVDFDRILVEELKVLGHEVVFYVPDNFTFNFDYGVPAQGLPGKAVSYTGVRGVHKILFSAKREINRQRWYRAVYERIAQGEADAVVVPTSTYRYLRALNINVLKKSPVPVIFILHGINPGEAPKFFAAVEKLQDFPNIKCAVISFGDTLYGRTFANVTCMNPPAYLPRDIGGKNMEPPAADIDRNMPLKLGFFGQYRREKKLDAFLDAFLSREYKRPVRLLVQGATMNPDDADDFQRIISKYGGHSHIEFLHKGLFGKEWQQAIAGVDILLMPYSAARYRYHWGGMLFTAIGYKKPVVVSDEINPEVTANYRIGMTYASGDPAALQHTIEQFINTYDDNAATYRQELDRAYRDFHPSLFASRIAMIAQLKGGNCL</sequence>
<keyword evidence="2 4" id="KW-0808">Transferase</keyword>
<dbReference type="KEGG" id="mana:MAMMFC1_02283"/>
<gene>
    <name evidence="4" type="ORF">MAMMFC1_02283</name>
</gene>
<evidence type="ECO:0000313" key="5">
    <source>
        <dbReference type="Proteomes" id="UP000276437"/>
    </source>
</evidence>
<dbReference type="GO" id="GO:0016757">
    <property type="term" value="F:glycosyltransferase activity"/>
    <property type="evidence" value="ECO:0007669"/>
    <property type="project" value="UniProtKB-KW"/>
</dbReference>
<dbReference type="PANTHER" id="PTHR12526:SF510">
    <property type="entry name" value="D-INOSITOL 3-PHOSPHATE GLYCOSYLTRANSFERASE"/>
    <property type="match status" value="1"/>
</dbReference>
<dbReference type="RefSeq" id="WP_126308595.1">
    <property type="nucleotide sequence ID" value="NZ_AP018449.1"/>
</dbReference>
<dbReference type="SUPFAM" id="SSF53756">
    <property type="entry name" value="UDP-Glycosyltransferase/glycogen phosphorylase"/>
    <property type="match status" value="1"/>
</dbReference>
<proteinExistence type="predicted"/>
<protein>
    <submittedName>
        <fullName evidence="4">Glycosyl transferases group 1</fullName>
    </submittedName>
</protein>
<feature type="domain" description="Glycosyl transferase family 1" evidence="3">
    <location>
        <begin position="202"/>
        <end position="353"/>
    </location>
</feature>
<evidence type="ECO:0000259" key="3">
    <source>
        <dbReference type="Pfam" id="PF00534"/>
    </source>
</evidence>
<keyword evidence="1" id="KW-0328">Glycosyltransferase</keyword>
<name>A0A348AKK1_9FIRM</name>
<dbReference type="Pfam" id="PF00534">
    <property type="entry name" value="Glycos_transf_1"/>
    <property type="match status" value="1"/>
</dbReference>
<dbReference type="InterPro" id="IPR001296">
    <property type="entry name" value="Glyco_trans_1"/>
</dbReference>
<keyword evidence="5" id="KW-1185">Reference proteome</keyword>
<reference evidence="4 5" key="1">
    <citation type="journal article" date="2018" name="Int. J. Syst. Evol. Microbiol.">
        <title>Methylomusa anaerophila gen. nov., sp. nov., an anaerobic methanol-utilizing bacterium isolated from a microbial fuel cell.</title>
        <authorList>
            <person name="Amano N."/>
            <person name="Yamamuro A."/>
            <person name="Miyahara M."/>
            <person name="Kouzuma A."/>
            <person name="Abe T."/>
            <person name="Watanabe K."/>
        </authorList>
    </citation>
    <scope>NUCLEOTIDE SEQUENCE [LARGE SCALE GENOMIC DNA]</scope>
    <source>
        <strain evidence="4 5">MMFC1</strain>
    </source>
</reference>